<feature type="domain" description="Class II aldolase/adducin N-terminal" evidence="1">
    <location>
        <begin position="11"/>
        <end position="198"/>
    </location>
</feature>
<proteinExistence type="predicted"/>
<dbReference type="SUPFAM" id="SSF53639">
    <property type="entry name" value="AraD/HMP-PK domain-like"/>
    <property type="match status" value="1"/>
</dbReference>
<dbReference type="EMBL" id="JAAOCA010000048">
    <property type="protein sequence ID" value="MBD1602012.1"/>
    <property type="molecule type" value="Genomic_DNA"/>
</dbReference>
<accession>A0ABR7Z9A6</accession>
<keyword evidence="3" id="KW-1185">Reference proteome</keyword>
<organism evidence="2 3">
    <name type="scientific">Pseudomonas typographi</name>
    <dbReference type="NCBI Taxonomy" id="2715964"/>
    <lineage>
        <taxon>Bacteria</taxon>
        <taxon>Pseudomonadati</taxon>
        <taxon>Pseudomonadota</taxon>
        <taxon>Gammaproteobacteria</taxon>
        <taxon>Pseudomonadales</taxon>
        <taxon>Pseudomonadaceae</taxon>
        <taxon>Pseudomonas</taxon>
    </lineage>
</organism>
<dbReference type="Gene3D" id="3.40.225.10">
    <property type="entry name" value="Class II aldolase/adducin N-terminal domain"/>
    <property type="match status" value="1"/>
</dbReference>
<sequence length="336" mass="36836">MKRYGNSQLGLDIARFSAKIGADSLIVQGAGGNISWKDSGSLWVKASGTWLAEALINDIFVEVNLVHILENVEGGNYVVEPRAVGVSPLKPSIETLLHALMPHSIVVHLHQVDLLACLVRRDAEQFIGSKLGETVRWTLVNYYKPGAMLAKAVNEALSARPDADIIFLKNHGVVIGGDSVSDVMQKLLCIVDLLKVPFYTHDGINPGSGKLGYMPVSEPSLHALAVESYYLDRLVLSWALYPDHIVFLGPQAHVCDGWDAVSESRNKAVTPNLLFVKGHGVYSKNPLTRAESAQLRCYYDVLSRLPLGTELQVLSKADVQGLVNWEAEQYRVNLSK</sequence>
<gene>
    <name evidence="2" type="ORF">HAQ05_25370</name>
</gene>
<name>A0ABR7Z9A6_9PSED</name>
<comment type="caution">
    <text evidence="2">The sequence shown here is derived from an EMBL/GenBank/DDBJ whole genome shotgun (WGS) entry which is preliminary data.</text>
</comment>
<evidence type="ECO:0000259" key="1">
    <source>
        <dbReference type="SMART" id="SM01007"/>
    </source>
</evidence>
<dbReference type="Proteomes" id="UP000805841">
    <property type="component" value="Unassembled WGS sequence"/>
</dbReference>
<dbReference type="InterPro" id="IPR036409">
    <property type="entry name" value="Aldolase_II/adducin_N_sf"/>
</dbReference>
<reference evidence="2 3" key="1">
    <citation type="journal article" date="2020" name="Insects">
        <title>Bacteria Belonging to Pseudomonas typographi sp. nov. from the Bark Beetle Ips typographus Have Genomic Potential to Aid in the Host Ecology.</title>
        <authorList>
            <person name="Peral-Aranega E."/>
            <person name="Saati-Santamaria Z."/>
            <person name="Kolarik M."/>
            <person name="Rivas R."/>
            <person name="Garcia-Fraile P."/>
        </authorList>
    </citation>
    <scope>NUCLEOTIDE SEQUENCE [LARGE SCALE GENOMIC DNA]</scope>
    <source>
        <strain evidence="2 3">CA3A</strain>
    </source>
</reference>
<evidence type="ECO:0000313" key="3">
    <source>
        <dbReference type="Proteomes" id="UP000805841"/>
    </source>
</evidence>
<dbReference type="InterPro" id="IPR001303">
    <property type="entry name" value="Aldolase_II/adducin_N"/>
</dbReference>
<evidence type="ECO:0000313" key="2">
    <source>
        <dbReference type="EMBL" id="MBD1602012.1"/>
    </source>
</evidence>
<dbReference type="Pfam" id="PF00596">
    <property type="entry name" value="Aldolase_II"/>
    <property type="match status" value="1"/>
</dbReference>
<dbReference type="SMART" id="SM01007">
    <property type="entry name" value="Aldolase_II"/>
    <property type="match status" value="1"/>
</dbReference>
<dbReference type="RefSeq" id="WP_190426298.1">
    <property type="nucleotide sequence ID" value="NZ_JAAOCA010000048.1"/>
</dbReference>
<protein>
    <submittedName>
        <fullName evidence="2">Class II aldolase</fullName>
    </submittedName>
</protein>